<sequence length="122" mass="12517">MSREGQKEAAARDLLKVDAARVRKAATAPMRKAPGRVRDGAAPLLEQRTSGGATHVPEQRASSGAAHVGAYGAGGFFNGGAGGFFGNSGRSPIQPWMSQPSDPSTWLPGCCLMPLVLLVASG</sequence>
<dbReference type="Proteomes" id="UP000823388">
    <property type="component" value="Chromosome 9N"/>
</dbReference>
<dbReference type="AlphaFoldDB" id="A0A8T0MNK4"/>
<gene>
    <name evidence="1" type="ORF">PVAP13_9NG331211</name>
</gene>
<accession>A0A8T0MNK4</accession>
<organism evidence="1 2">
    <name type="scientific">Panicum virgatum</name>
    <name type="common">Blackwell switchgrass</name>
    <dbReference type="NCBI Taxonomy" id="38727"/>
    <lineage>
        <taxon>Eukaryota</taxon>
        <taxon>Viridiplantae</taxon>
        <taxon>Streptophyta</taxon>
        <taxon>Embryophyta</taxon>
        <taxon>Tracheophyta</taxon>
        <taxon>Spermatophyta</taxon>
        <taxon>Magnoliopsida</taxon>
        <taxon>Liliopsida</taxon>
        <taxon>Poales</taxon>
        <taxon>Poaceae</taxon>
        <taxon>PACMAD clade</taxon>
        <taxon>Panicoideae</taxon>
        <taxon>Panicodae</taxon>
        <taxon>Paniceae</taxon>
        <taxon>Panicinae</taxon>
        <taxon>Panicum</taxon>
        <taxon>Panicum sect. Hiantes</taxon>
    </lineage>
</organism>
<evidence type="ECO:0000313" key="1">
    <source>
        <dbReference type="EMBL" id="KAG2538023.1"/>
    </source>
</evidence>
<evidence type="ECO:0000313" key="2">
    <source>
        <dbReference type="Proteomes" id="UP000823388"/>
    </source>
</evidence>
<keyword evidence="2" id="KW-1185">Reference proteome</keyword>
<protein>
    <submittedName>
        <fullName evidence="1">Uncharacterized protein</fullName>
    </submittedName>
</protein>
<proteinExistence type="predicted"/>
<dbReference type="EMBL" id="CM029054">
    <property type="protein sequence ID" value="KAG2538023.1"/>
    <property type="molecule type" value="Genomic_DNA"/>
</dbReference>
<comment type="caution">
    <text evidence="1">The sequence shown here is derived from an EMBL/GenBank/DDBJ whole genome shotgun (WGS) entry which is preliminary data.</text>
</comment>
<reference evidence="1" key="1">
    <citation type="submission" date="2020-05" db="EMBL/GenBank/DDBJ databases">
        <title>WGS assembly of Panicum virgatum.</title>
        <authorList>
            <person name="Lovell J.T."/>
            <person name="Jenkins J."/>
            <person name="Shu S."/>
            <person name="Juenger T.E."/>
            <person name="Schmutz J."/>
        </authorList>
    </citation>
    <scope>NUCLEOTIDE SEQUENCE</scope>
    <source>
        <strain evidence="1">AP13</strain>
    </source>
</reference>
<name>A0A8T0MNK4_PANVG</name>